<dbReference type="InterPro" id="IPR003029">
    <property type="entry name" value="S1_domain"/>
</dbReference>
<evidence type="ECO:0000259" key="1">
    <source>
        <dbReference type="PROSITE" id="PS50126"/>
    </source>
</evidence>
<comment type="caution">
    <text evidence="2">The sequence shown here is derived from an EMBL/GenBank/DDBJ whole genome shotgun (WGS) entry which is preliminary data.</text>
</comment>
<dbReference type="GO" id="GO:0003735">
    <property type="term" value="F:structural constituent of ribosome"/>
    <property type="evidence" value="ECO:0007669"/>
    <property type="project" value="TreeGrafter"/>
</dbReference>
<dbReference type="EMBL" id="CAJNJA010006353">
    <property type="protein sequence ID" value="CAE7209115.1"/>
    <property type="molecule type" value="Genomic_DNA"/>
</dbReference>
<dbReference type="PANTHER" id="PTHR10724">
    <property type="entry name" value="30S RIBOSOMAL PROTEIN S1"/>
    <property type="match status" value="1"/>
</dbReference>
<accession>A0A812JRC9</accession>
<dbReference type="GO" id="GO:0003729">
    <property type="term" value="F:mRNA binding"/>
    <property type="evidence" value="ECO:0007669"/>
    <property type="project" value="TreeGrafter"/>
</dbReference>
<dbReference type="InterPro" id="IPR050437">
    <property type="entry name" value="Ribos_protein_bS1-like"/>
</dbReference>
<protein>
    <submittedName>
        <fullName evidence="2">RpsA protein</fullName>
    </submittedName>
</protein>
<dbReference type="Proteomes" id="UP000601435">
    <property type="component" value="Unassembled WGS sequence"/>
</dbReference>
<dbReference type="GO" id="GO:0006412">
    <property type="term" value="P:translation"/>
    <property type="evidence" value="ECO:0007669"/>
    <property type="project" value="TreeGrafter"/>
</dbReference>
<dbReference type="SMART" id="SM00316">
    <property type="entry name" value="S1"/>
    <property type="match status" value="3"/>
</dbReference>
<dbReference type="SUPFAM" id="SSF50249">
    <property type="entry name" value="Nucleic acid-binding proteins"/>
    <property type="match status" value="1"/>
</dbReference>
<dbReference type="PROSITE" id="PS50126">
    <property type="entry name" value="S1"/>
    <property type="match status" value="2"/>
</dbReference>
<dbReference type="OrthoDB" id="436330at2759"/>
<dbReference type="InterPro" id="IPR012340">
    <property type="entry name" value="NA-bd_OB-fold"/>
</dbReference>
<sequence length="379" mass="41223">MRPASAKGVEARLAAFKDLAKARQVLPGTVVRQSGKFGAFVEVSHPDGSNVVGLVPSQEKAAAAPRSLEHLHIGQELTGVVIRVQPVVLIDVGLKIRGVLPAGKISSQNDADEDRVNLGDRVQVWVSEIRNKSSNRDRPTLILAMEKNKIYSLWNSGPVANLEDFQGLDDQEWYTGTLTHKMQAGWFVSVPSPVANGEPLSRHGLVYLPECKGDAEIGSSVKVRVLGADLEKGHLYLSMRTSPPLRGTEAKLALYRDLTDHWLEGRVKSFGTGGAYGASVEVRHPAAGTMVGILPKAQMDPEKQLVVDGKIQVRVWDVTDDRLFLSMQEKVKEMPKEFLALVEDELGSASAVELLEEGQKVDVRVTDAGKEGLKLALCT</sequence>
<gene>
    <name evidence="2" type="primary">rpsA</name>
    <name evidence="2" type="ORF">SNEC2469_LOCUS2000</name>
</gene>
<feature type="domain" description="S1 motif" evidence="1">
    <location>
        <begin position="171"/>
        <end position="240"/>
    </location>
</feature>
<evidence type="ECO:0000313" key="2">
    <source>
        <dbReference type="EMBL" id="CAE7209115.1"/>
    </source>
</evidence>
<reference evidence="2" key="1">
    <citation type="submission" date="2021-02" db="EMBL/GenBank/DDBJ databases">
        <authorList>
            <person name="Dougan E. K."/>
            <person name="Rhodes N."/>
            <person name="Thang M."/>
            <person name="Chan C."/>
        </authorList>
    </citation>
    <scope>NUCLEOTIDE SEQUENCE</scope>
</reference>
<evidence type="ECO:0000313" key="3">
    <source>
        <dbReference type="Proteomes" id="UP000601435"/>
    </source>
</evidence>
<dbReference type="Gene3D" id="2.40.50.140">
    <property type="entry name" value="Nucleic acid-binding proteins"/>
    <property type="match status" value="2"/>
</dbReference>
<name>A0A812JRC9_9DINO</name>
<feature type="domain" description="S1 motif" evidence="1">
    <location>
        <begin position="74"/>
        <end position="146"/>
    </location>
</feature>
<dbReference type="AlphaFoldDB" id="A0A812JRC9"/>
<keyword evidence="3" id="KW-1185">Reference proteome</keyword>
<proteinExistence type="predicted"/>
<organism evidence="2 3">
    <name type="scientific">Symbiodinium necroappetens</name>
    <dbReference type="NCBI Taxonomy" id="1628268"/>
    <lineage>
        <taxon>Eukaryota</taxon>
        <taxon>Sar</taxon>
        <taxon>Alveolata</taxon>
        <taxon>Dinophyceae</taxon>
        <taxon>Suessiales</taxon>
        <taxon>Symbiodiniaceae</taxon>
        <taxon>Symbiodinium</taxon>
    </lineage>
</organism>